<gene>
    <name evidence="2" type="ORF">FTX54_000905</name>
</gene>
<keyword evidence="3" id="KW-1185">Reference proteome</keyword>
<dbReference type="Proteomes" id="UP000321816">
    <property type="component" value="Chromosome"/>
</dbReference>
<feature type="region of interest" description="Disordered" evidence="1">
    <location>
        <begin position="189"/>
        <end position="218"/>
    </location>
</feature>
<accession>A0A5C7FHY9</accession>
<dbReference type="PROSITE" id="PS51257">
    <property type="entry name" value="PROKAR_LIPOPROTEIN"/>
    <property type="match status" value="1"/>
</dbReference>
<protein>
    <submittedName>
        <fullName evidence="2">Uncharacterized protein</fullName>
    </submittedName>
</protein>
<evidence type="ECO:0000313" key="3">
    <source>
        <dbReference type="Proteomes" id="UP000321816"/>
    </source>
</evidence>
<evidence type="ECO:0000313" key="2">
    <source>
        <dbReference type="EMBL" id="WWD80160.1"/>
    </source>
</evidence>
<reference evidence="2 3" key="1">
    <citation type="submission" date="2024-01" db="EMBL/GenBank/DDBJ databases">
        <title>Complete Genome Sequence of Alkalicoccus halolimnae BZ-SZ-XJ29T, a Moderately Halophilic Bacterium Isolated from a Salt Lake.</title>
        <authorList>
            <person name="Zhao B."/>
        </authorList>
    </citation>
    <scope>NUCLEOTIDE SEQUENCE [LARGE SCALE GENOMIC DNA]</scope>
    <source>
        <strain evidence="2 3">BZ-SZ-XJ29</strain>
    </source>
</reference>
<evidence type="ECO:0000256" key="1">
    <source>
        <dbReference type="SAM" id="MobiDB-lite"/>
    </source>
</evidence>
<dbReference type="KEGG" id="ahal:FTX54_000905"/>
<name>A0A5C7FHY9_9BACI</name>
<dbReference type="EMBL" id="CP144914">
    <property type="protein sequence ID" value="WWD80160.1"/>
    <property type="molecule type" value="Genomic_DNA"/>
</dbReference>
<dbReference type="AlphaFoldDB" id="A0A5C7FHY9"/>
<proteinExistence type="predicted"/>
<organism evidence="2 3">
    <name type="scientific">Alkalicoccus halolimnae</name>
    <dbReference type="NCBI Taxonomy" id="1667239"/>
    <lineage>
        <taxon>Bacteria</taxon>
        <taxon>Bacillati</taxon>
        <taxon>Bacillota</taxon>
        <taxon>Bacilli</taxon>
        <taxon>Bacillales</taxon>
        <taxon>Bacillaceae</taxon>
        <taxon>Alkalicoccus</taxon>
    </lineage>
</organism>
<sequence length="420" mass="46038">MKKGIAAVFILLAACGQGEEGSITNPDDDNNTEDTSETIVVHVPAENQDDLIETLRSWSETELDNSDGGLFIATDNTDGPAEEGEIVQQIAAEDLSETAESLEAYGEAIDAEETFPVHLNSVSYTREELLGTLEQFPEEDGSWYEEGAFLGGSVFIQSNTVEIRVTSKEDVNESAMEKDLGSLDFISWEESSSSVRGPDGLPEEEPDHTGTVTNINEEGRPLIDNDLYITIIDADVFKEDEQIAPDEIEEGEDVQVWTAGSYLDSDPQQGEALVVNILTEETEEADTREQLFTAPVEKEIKVSDHAEEVAAQDSAVLLEDPDEIEQLAYALQIKDRLDSEAGPYLAASGGESGTCPVEPEKMQIYSDGTLELHPDPIDGQNCNSDYNPYTLIIPVELSFMEEVEMIDPTPVSDRMQLPLE</sequence>
<dbReference type="OrthoDB" id="2990781at2"/>
<dbReference type="RefSeq" id="WP_147804556.1">
    <property type="nucleotide sequence ID" value="NZ_CP144914.1"/>
</dbReference>